<dbReference type="PANTHER" id="PTHR42840:SF3">
    <property type="entry name" value="BINDING ROSSMANN FOLD OXIDOREDUCTASE, PUTATIVE (AFU_ORTHOLOGUE AFUA_2G10240)-RELATED"/>
    <property type="match status" value="1"/>
</dbReference>
<dbReference type="SUPFAM" id="SSF55347">
    <property type="entry name" value="Glyceraldehyde-3-phosphate dehydrogenase-like, C-terminal domain"/>
    <property type="match status" value="1"/>
</dbReference>
<organism evidence="5 6">
    <name type="scientific">Aspergillus versicolor CBS 583.65</name>
    <dbReference type="NCBI Taxonomy" id="1036611"/>
    <lineage>
        <taxon>Eukaryota</taxon>
        <taxon>Fungi</taxon>
        <taxon>Dikarya</taxon>
        <taxon>Ascomycota</taxon>
        <taxon>Pezizomycotina</taxon>
        <taxon>Eurotiomycetes</taxon>
        <taxon>Eurotiomycetidae</taxon>
        <taxon>Eurotiales</taxon>
        <taxon>Aspergillaceae</taxon>
        <taxon>Aspergillus</taxon>
        <taxon>Aspergillus subgen. Nidulantes</taxon>
    </lineage>
</organism>
<dbReference type="OrthoDB" id="446809at2759"/>
<gene>
    <name evidence="5" type="ORF">ASPVEDRAFT_197630</name>
</gene>
<evidence type="ECO:0000259" key="4">
    <source>
        <dbReference type="Pfam" id="PF22725"/>
    </source>
</evidence>
<dbReference type="EMBL" id="KV878132">
    <property type="protein sequence ID" value="OJJ04805.1"/>
    <property type="molecule type" value="Genomic_DNA"/>
</dbReference>
<evidence type="ECO:0000313" key="5">
    <source>
        <dbReference type="EMBL" id="OJJ04805.1"/>
    </source>
</evidence>
<dbReference type="Pfam" id="PF22725">
    <property type="entry name" value="GFO_IDH_MocA_C3"/>
    <property type="match status" value="1"/>
</dbReference>
<dbReference type="GeneID" id="63724750"/>
<dbReference type="SUPFAM" id="SSF51735">
    <property type="entry name" value="NAD(P)-binding Rossmann-fold domains"/>
    <property type="match status" value="1"/>
</dbReference>
<dbReference type="VEuPathDB" id="FungiDB:ASPVEDRAFT_197630"/>
<sequence>MSSKLNIGVVGIGRMGQRHALNILHHVPRARLLCVCSPAPHEIEWAEQTLKPEGVQVFADMEQMIQTPGLQAVVIASSTNLHITHTLAAMERGIHVLCEKPITTDVAELQSLIERAKKWSARLMVGFVRRFDKNYADARAKIQSGLIGSPLVVRSQGTEKLDKSGYFINYARVSGGIFLDTVIHDIDLTLSFFGDDTRPKSCYATGLISHHHEMKEFGDADNAVGVVEFWDGRIAYYYHSRTTQHGYDNCTEIVGSEGKIGINLLPTVNKVQVSGVSGIIREAFPSWIDQYKEAFVTEMEAFSEAILDGKELPMKLEAALTGLKIAEALQQSLVSGKKIEFGEDGERKLTSSL</sequence>
<evidence type="ECO:0008006" key="7">
    <source>
        <dbReference type="Google" id="ProtNLM"/>
    </source>
</evidence>
<dbReference type="GO" id="GO:0016491">
    <property type="term" value="F:oxidoreductase activity"/>
    <property type="evidence" value="ECO:0007669"/>
    <property type="project" value="UniProtKB-KW"/>
</dbReference>
<dbReference type="InterPro" id="IPR036291">
    <property type="entry name" value="NAD(P)-bd_dom_sf"/>
</dbReference>
<dbReference type="GO" id="GO:0005737">
    <property type="term" value="C:cytoplasm"/>
    <property type="evidence" value="ECO:0007669"/>
    <property type="project" value="TreeGrafter"/>
</dbReference>
<dbReference type="Proteomes" id="UP000184073">
    <property type="component" value="Unassembled WGS sequence"/>
</dbReference>
<reference evidence="6" key="1">
    <citation type="journal article" date="2017" name="Genome Biol.">
        <title>Comparative genomics reveals high biological diversity and specific adaptations in the industrially and medically important fungal genus Aspergillus.</title>
        <authorList>
            <person name="de Vries R.P."/>
            <person name="Riley R."/>
            <person name="Wiebenga A."/>
            <person name="Aguilar-Osorio G."/>
            <person name="Amillis S."/>
            <person name="Uchima C.A."/>
            <person name="Anderluh G."/>
            <person name="Asadollahi M."/>
            <person name="Askin M."/>
            <person name="Barry K."/>
            <person name="Battaglia E."/>
            <person name="Bayram O."/>
            <person name="Benocci T."/>
            <person name="Braus-Stromeyer S.A."/>
            <person name="Caldana C."/>
            <person name="Canovas D."/>
            <person name="Cerqueira G.C."/>
            <person name="Chen F."/>
            <person name="Chen W."/>
            <person name="Choi C."/>
            <person name="Clum A."/>
            <person name="Dos Santos R.A."/>
            <person name="Damasio A.R."/>
            <person name="Diallinas G."/>
            <person name="Emri T."/>
            <person name="Fekete E."/>
            <person name="Flipphi M."/>
            <person name="Freyberg S."/>
            <person name="Gallo A."/>
            <person name="Gournas C."/>
            <person name="Habgood R."/>
            <person name="Hainaut M."/>
            <person name="Harispe M.L."/>
            <person name="Henrissat B."/>
            <person name="Hilden K.S."/>
            <person name="Hope R."/>
            <person name="Hossain A."/>
            <person name="Karabika E."/>
            <person name="Karaffa L."/>
            <person name="Karanyi Z."/>
            <person name="Krasevec N."/>
            <person name="Kuo A."/>
            <person name="Kusch H."/>
            <person name="LaButti K."/>
            <person name="Lagendijk E.L."/>
            <person name="Lapidus A."/>
            <person name="Levasseur A."/>
            <person name="Lindquist E."/>
            <person name="Lipzen A."/>
            <person name="Logrieco A.F."/>
            <person name="MacCabe A."/>
            <person name="Maekelae M.R."/>
            <person name="Malavazi I."/>
            <person name="Melin P."/>
            <person name="Meyer V."/>
            <person name="Mielnichuk N."/>
            <person name="Miskei M."/>
            <person name="Molnar A.P."/>
            <person name="Mule G."/>
            <person name="Ngan C.Y."/>
            <person name="Orejas M."/>
            <person name="Orosz E."/>
            <person name="Ouedraogo J.P."/>
            <person name="Overkamp K.M."/>
            <person name="Park H.-S."/>
            <person name="Perrone G."/>
            <person name="Piumi F."/>
            <person name="Punt P.J."/>
            <person name="Ram A.F."/>
            <person name="Ramon A."/>
            <person name="Rauscher S."/>
            <person name="Record E."/>
            <person name="Riano-Pachon D.M."/>
            <person name="Robert V."/>
            <person name="Roehrig J."/>
            <person name="Ruller R."/>
            <person name="Salamov A."/>
            <person name="Salih N.S."/>
            <person name="Samson R.A."/>
            <person name="Sandor E."/>
            <person name="Sanguinetti M."/>
            <person name="Schuetze T."/>
            <person name="Sepcic K."/>
            <person name="Shelest E."/>
            <person name="Sherlock G."/>
            <person name="Sophianopoulou V."/>
            <person name="Squina F.M."/>
            <person name="Sun H."/>
            <person name="Susca A."/>
            <person name="Todd R.B."/>
            <person name="Tsang A."/>
            <person name="Unkles S.E."/>
            <person name="van de Wiele N."/>
            <person name="van Rossen-Uffink D."/>
            <person name="Oliveira J.V."/>
            <person name="Vesth T.C."/>
            <person name="Visser J."/>
            <person name="Yu J.-H."/>
            <person name="Zhou M."/>
            <person name="Andersen M.R."/>
            <person name="Archer D.B."/>
            <person name="Baker S.E."/>
            <person name="Benoit I."/>
            <person name="Brakhage A.A."/>
            <person name="Braus G.H."/>
            <person name="Fischer R."/>
            <person name="Frisvad J.C."/>
            <person name="Goldman G.H."/>
            <person name="Houbraken J."/>
            <person name="Oakley B."/>
            <person name="Pocsi I."/>
            <person name="Scazzocchio C."/>
            <person name="Seiboth B."/>
            <person name="vanKuyk P.A."/>
            <person name="Wortman J."/>
            <person name="Dyer P.S."/>
            <person name="Grigoriev I.V."/>
        </authorList>
    </citation>
    <scope>NUCLEOTIDE SEQUENCE [LARGE SCALE GENOMIC DNA]</scope>
    <source>
        <strain evidence="6">CBS 583.65</strain>
    </source>
</reference>
<evidence type="ECO:0000259" key="3">
    <source>
        <dbReference type="Pfam" id="PF01408"/>
    </source>
</evidence>
<dbReference type="Pfam" id="PF01408">
    <property type="entry name" value="GFO_IDH_MocA"/>
    <property type="match status" value="1"/>
</dbReference>
<dbReference type="InterPro" id="IPR055170">
    <property type="entry name" value="GFO_IDH_MocA-like_dom"/>
</dbReference>
<dbReference type="Gene3D" id="3.30.360.10">
    <property type="entry name" value="Dihydrodipicolinate Reductase, domain 2"/>
    <property type="match status" value="1"/>
</dbReference>
<dbReference type="STRING" id="1036611.A0A1L9PTP7"/>
<feature type="domain" description="Gfo/Idh/MocA-like oxidoreductase N-terminal" evidence="3">
    <location>
        <begin position="5"/>
        <end position="127"/>
    </location>
</feature>
<accession>A0A1L9PTP7</accession>
<keyword evidence="6" id="KW-1185">Reference proteome</keyword>
<evidence type="ECO:0000313" key="6">
    <source>
        <dbReference type="Proteomes" id="UP000184073"/>
    </source>
</evidence>
<dbReference type="InterPro" id="IPR000683">
    <property type="entry name" value="Gfo/Idh/MocA-like_OxRdtase_N"/>
</dbReference>
<dbReference type="AlphaFoldDB" id="A0A1L9PTP7"/>
<dbReference type="RefSeq" id="XP_040670567.1">
    <property type="nucleotide sequence ID" value="XM_040809239.1"/>
</dbReference>
<dbReference type="PANTHER" id="PTHR42840">
    <property type="entry name" value="NAD(P)-BINDING ROSSMANN-FOLD SUPERFAMILY PROTEIN-RELATED"/>
    <property type="match status" value="1"/>
</dbReference>
<protein>
    <recommendedName>
        <fullName evidence="7">Gfo/Idh/MocA-like oxidoreductase N-terminal domain-containing protein</fullName>
    </recommendedName>
</protein>
<name>A0A1L9PTP7_ASPVE</name>
<proteinExistence type="inferred from homology"/>
<feature type="domain" description="GFO/IDH/MocA-like oxidoreductase" evidence="4">
    <location>
        <begin position="135"/>
        <end position="260"/>
    </location>
</feature>
<dbReference type="GO" id="GO:0000166">
    <property type="term" value="F:nucleotide binding"/>
    <property type="evidence" value="ECO:0007669"/>
    <property type="project" value="InterPro"/>
</dbReference>
<evidence type="ECO:0000256" key="2">
    <source>
        <dbReference type="ARBA" id="ARBA00023002"/>
    </source>
</evidence>
<dbReference type="GO" id="GO:0006740">
    <property type="term" value="P:NADPH regeneration"/>
    <property type="evidence" value="ECO:0007669"/>
    <property type="project" value="TreeGrafter"/>
</dbReference>
<comment type="similarity">
    <text evidence="1">Belongs to the Gfo/Idh/MocA family.</text>
</comment>
<dbReference type="Gene3D" id="3.40.50.720">
    <property type="entry name" value="NAD(P)-binding Rossmann-like Domain"/>
    <property type="match status" value="1"/>
</dbReference>
<evidence type="ECO:0000256" key="1">
    <source>
        <dbReference type="ARBA" id="ARBA00010928"/>
    </source>
</evidence>
<keyword evidence="2" id="KW-0560">Oxidoreductase</keyword>